<dbReference type="Proteomes" id="UP000634136">
    <property type="component" value="Unassembled WGS sequence"/>
</dbReference>
<reference evidence="2" key="1">
    <citation type="submission" date="2020-09" db="EMBL/GenBank/DDBJ databases">
        <title>Genome-Enabled Discovery of Anthraquinone Biosynthesis in Senna tora.</title>
        <authorList>
            <person name="Kang S.-H."/>
            <person name="Pandey R.P."/>
            <person name="Lee C.-M."/>
            <person name="Sim J.-S."/>
            <person name="Jeong J.-T."/>
            <person name="Choi B.-S."/>
            <person name="Jung M."/>
            <person name="Ginzburg D."/>
            <person name="Zhao K."/>
            <person name="Won S.Y."/>
            <person name="Oh T.-J."/>
            <person name="Yu Y."/>
            <person name="Kim N.-H."/>
            <person name="Lee O.R."/>
            <person name="Lee T.-H."/>
            <person name="Bashyal P."/>
            <person name="Kim T.-S."/>
            <person name="Lee W.-H."/>
            <person name="Kawkins C."/>
            <person name="Kim C.-K."/>
            <person name="Kim J.S."/>
            <person name="Ahn B.O."/>
            <person name="Rhee S.Y."/>
            <person name="Sohng J.K."/>
        </authorList>
    </citation>
    <scope>NUCLEOTIDE SEQUENCE</scope>
    <source>
        <tissue evidence="2">Leaf</tissue>
    </source>
</reference>
<keyword evidence="3" id="KW-1185">Reference proteome</keyword>
<comment type="caution">
    <text evidence="2">The sequence shown here is derived from an EMBL/GenBank/DDBJ whole genome shotgun (WGS) entry which is preliminary data.</text>
</comment>
<organism evidence="2 3">
    <name type="scientific">Senna tora</name>
    <dbReference type="NCBI Taxonomy" id="362788"/>
    <lineage>
        <taxon>Eukaryota</taxon>
        <taxon>Viridiplantae</taxon>
        <taxon>Streptophyta</taxon>
        <taxon>Embryophyta</taxon>
        <taxon>Tracheophyta</taxon>
        <taxon>Spermatophyta</taxon>
        <taxon>Magnoliopsida</taxon>
        <taxon>eudicotyledons</taxon>
        <taxon>Gunneridae</taxon>
        <taxon>Pentapetalae</taxon>
        <taxon>rosids</taxon>
        <taxon>fabids</taxon>
        <taxon>Fabales</taxon>
        <taxon>Fabaceae</taxon>
        <taxon>Caesalpinioideae</taxon>
        <taxon>Cassia clade</taxon>
        <taxon>Senna</taxon>
    </lineage>
</organism>
<accession>A0A834XH80</accession>
<dbReference type="AlphaFoldDB" id="A0A834XH80"/>
<evidence type="ECO:0000256" key="1">
    <source>
        <dbReference type="SAM" id="MobiDB-lite"/>
    </source>
</evidence>
<proteinExistence type="predicted"/>
<name>A0A834XH80_9FABA</name>
<dbReference type="GO" id="GO:0005840">
    <property type="term" value="C:ribosome"/>
    <property type="evidence" value="ECO:0007669"/>
    <property type="project" value="UniProtKB-KW"/>
</dbReference>
<feature type="compositionally biased region" description="Basic and acidic residues" evidence="1">
    <location>
        <begin position="134"/>
        <end position="148"/>
    </location>
</feature>
<evidence type="ECO:0000313" key="2">
    <source>
        <dbReference type="EMBL" id="KAF7845037.1"/>
    </source>
</evidence>
<gene>
    <name evidence="2" type="ORF">G2W53_001942</name>
</gene>
<feature type="region of interest" description="Disordered" evidence="1">
    <location>
        <begin position="133"/>
        <end position="152"/>
    </location>
</feature>
<evidence type="ECO:0000313" key="3">
    <source>
        <dbReference type="Proteomes" id="UP000634136"/>
    </source>
</evidence>
<keyword evidence="2" id="KW-0687">Ribonucleoprotein</keyword>
<keyword evidence="2" id="KW-0689">Ribosomal protein</keyword>
<sequence length="231" mass="25964">MITSTRQRQVTMNYCNDQHEIYGSSMERTIIGFDASLLTELKEIIFWRQKLQSPNIPTGETHIIRNLSHQEHGLLLRVKPPPLHRFNELLRLRLLKLILKLLHHNRIHRRARHRRRNRQSLLLPIDLDAPIPRFRPEHDASPGPERRPGRPLTGTAGLLLRVGFPPSATDLGACERGRGSSALVLEVGDDGAVHDGACGFWWSCLEVEVSLADLLAVEGENREGGELGSGG</sequence>
<dbReference type="EMBL" id="JAAIUW010000001">
    <property type="protein sequence ID" value="KAF7845037.1"/>
    <property type="molecule type" value="Genomic_DNA"/>
</dbReference>
<protein>
    <submittedName>
        <fullName evidence="2">50S ribosomal protein L4, chloroplastic</fullName>
    </submittedName>
</protein>